<accession>A0A2N5X869</accession>
<feature type="domain" description="NAD-dependent epimerase/dehydratase" evidence="3">
    <location>
        <begin position="14"/>
        <end position="230"/>
    </location>
</feature>
<name>A0A2N5X869_9GAMM</name>
<dbReference type="PANTHER" id="PTHR43000">
    <property type="entry name" value="DTDP-D-GLUCOSE 4,6-DEHYDRATASE-RELATED"/>
    <property type="match status" value="1"/>
</dbReference>
<reference evidence="4 5" key="1">
    <citation type="submission" date="2018-01" db="EMBL/GenBank/DDBJ databases">
        <title>The draft genome sequence of Halioglobus lutimaris HF004.</title>
        <authorList>
            <person name="Du Z.-J."/>
            <person name="Shi M.-J."/>
        </authorList>
    </citation>
    <scope>NUCLEOTIDE SEQUENCE [LARGE SCALE GENOMIC DNA]</scope>
    <source>
        <strain evidence="4 5">HF004</strain>
    </source>
</reference>
<dbReference type="EMBL" id="PKUS01000001">
    <property type="protein sequence ID" value="PLW70683.1"/>
    <property type="molecule type" value="Genomic_DNA"/>
</dbReference>
<comment type="pathway">
    <text evidence="1">Bacterial outer membrane biogenesis; LPS O-antigen biosynthesis.</text>
</comment>
<dbReference type="Gene3D" id="3.40.50.720">
    <property type="entry name" value="NAD(P)-binding Rossmann-like Domain"/>
    <property type="match status" value="1"/>
</dbReference>
<proteinExistence type="inferred from homology"/>
<evidence type="ECO:0000313" key="5">
    <source>
        <dbReference type="Proteomes" id="UP000235005"/>
    </source>
</evidence>
<sequence length="312" mass="34437">MSEKRIDMLKNQRVLVTGATGQVARPIAEQLDKSNEVWAAARFSDPKAREEIEAQGIKTVNFTMGEEDLSHMPDVDYVIHCAVNVSPETTEQALTDNAEGTGFLMKRYRDARAFFHMSSDSVYRDNPDPQAVIDESATLGGYSTYSPHYAMSKLASEGVARYQARELQLPTVIARLDVAYGLCGHGGVPTALYQMMRGGIPYTRKSNGESFCCPIYETDIVEQVQGLLQHAAVPALTVNLGGDEAVSVEEMIRYIESLTGMSMKIEEAALATWQMKIVDATLRKKLAGPCKTRWQDGIRTILEQRFPGSVTA</sequence>
<protein>
    <recommendedName>
        <fullName evidence="3">NAD-dependent epimerase/dehydratase domain-containing protein</fullName>
    </recommendedName>
</protein>
<organism evidence="4 5">
    <name type="scientific">Pseudohalioglobus lutimaris</name>
    <dbReference type="NCBI Taxonomy" id="1737061"/>
    <lineage>
        <taxon>Bacteria</taxon>
        <taxon>Pseudomonadati</taxon>
        <taxon>Pseudomonadota</taxon>
        <taxon>Gammaproteobacteria</taxon>
        <taxon>Cellvibrionales</taxon>
        <taxon>Halieaceae</taxon>
        <taxon>Pseudohalioglobus</taxon>
    </lineage>
</organism>
<evidence type="ECO:0000256" key="1">
    <source>
        <dbReference type="ARBA" id="ARBA00005125"/>
    </source>
</evidence>
<keyword evidence="5" id="KW-1185">Reference proteome</keyword>
<comment type="similarity">
    <text evidence="2">Belongs to the NAD(P)-dependent epimerase/dehydratase family.</text>
</comment>
<comment type="caution">
    <text evidence="4">The sequence shown here is derived from an EMBL/GenBank/DDBJ whole genome shotgun (WGS) entry which is preliminary data.</text>
</comment>
<dbReference type="AlphaFoldDB" id="A0A2N5X869"/>
<dbReference type="InterPro" id="IPR036291">
    <property type="entry name" value="NAD(P)-bd_dom_sf"/>
</dbReference>
<evidence type="ECO:0000256" key="2">
    <source>
        <dbReference type="ARBA" id="ARBA00007637"/>
    </source>
</evidence>
<dbReference type="SUPFAM" id="SSF51735">
    <property type="entry name" value="NAD(P)-binding Rossmann-fold domains"/>
    <property type="match status" value="1"/>
</dbReference>
<gene>
    <name evidence="4" type="ORF">C0039_00690</name>
</gene>
<dbReference type="InterPro" id="IPR001509">
    <property type="entry name" value="Epimerase_deHydtase"/>
</dbReference>
<evidence type="ECO:0000313" key="4">
    <source>
        <dbReference type="EMBL" id="PLW70683.1"/>
    </source>
</evidence>
<evidence type="ECO:0000259" key="3">
    <source>
        <dbReference type="Pfam" id="PF01370"/>
    </source>
</evidence>
<dbReference type="OrthoDB" id="5735947at2"/>
<dbReference type="Proteomes" id="UP000235005">
    <property type="component" value="Unassembled WGS sequence"/>
</dbReference>
<dbReference type="Pfam" id="PF01370">
    <property type="entry name" value="Epimerase"/>
    <property type="match status" value="1"/>
</dbReference>